<dbReference type="SUPFAM" id="SSF52821">
    <property type="entry name" value="Rhodanese/Cell cycle control phosphatase"/>
    <property type="match status" value="1"/>
</dbReference>
<dbReference type="PROSITE" id="PS50206">
    <property type="entry name" value="RHODANESE_3"/>
    <property type="match status" value="1"/>
</dbReference>
<dbReference type="EMBL" id="OZ019895">
    <property type="protein sequence ID" value="CAK9219517.1"/>
    <property type="molecule type" value="Genomic_DNA"/>
</dbReference>
<dbReference type="Gene3D" id="3.40.250.10">
    <property type="entry name" value="Rhodanese-like domain"/>
    <property type="match status" value="1"/>
</dbReference>
<feature type="compositionally biased region" description="Low complexity" evidence="1">
    <location>
        <begin position="50"/>
        <end position="65"/>
    </location>
</feature>
<name>A0ABP0UDZ4_9BRYO</name>
<keyword evidence="4" id="KW-1185">Reference proteome</keyword>
<dbReference type="Pfam" id="PF00581">
    <property type="entry name" value="Rhodanese"/>
    <property type="match status" value="1"/>
</dbReference>
<dbReference type="InterPro" id="IPR044690">
    <property type="entry name" value="CAS_plant"/>
</dbReference>
<dbReference type="CDD" id="cd00158">
    <property type="entry name" value="RHOD"/>
    <property type="match status" value="1"/>
</dbReference>
<dbReference type="PANTHER" id="PTHR34209:SF1">
    <property type="entry name" value="CALCIUM SENSING RECEPTOR, CHLOROPLASTIC"/>
    <property type="match status" value="1"/>
</dbReference>
<accession>A0ABP0UDZ4</accession>
<evidence type="ECO:0000313" key="4">
    <source>
        <dbReference type="Proteomes" id="UP001497512"/>
    </source>
</evidence>
<dbReference type="Proteomes" id="UP001497512">
    <property type="component" value="Chromosome 3"/>
</dbReference>
<evidence type="ECO:0000256" key="1">
    <source>
        <dbReference type="SAM" id="MobiDB-lite"/>
    </source>
</evidence>
<organism evidence="3 4">
    <name type="scientific">Sphagnum troendelagicum</name>
    <dbReference type="NCBI Taxonomy" id="128251"/>
    <lineage>
        <taxon>Eukaryota</taxon>
        <taxon>Viridiplantae</taxon>
        <taxon>Streptophyta</taxon>
        <taxon>Embryophyta</taxon>
        <taxon>Bryophyta</taxon>
        <taxon>Sphagnophytina</taxon>
        <taxon>Sphagnopsida</taxon>
        <taxon>Sphagnales</taxon>
        <taxon>Sphagnaceae</taxon>
        <taxon>Sphagnum</taxon>
    </lineage>
</organism>
<dbReference type="InterPro" id="IPR036873">
    <property type="entry name" value="Rhodanese-like_dom_sf"/>
</dbReference>
<evidence type="ECO:0000313" key="3">
    <source>
        <dbReference type="EMBL" id="CAK9219517.1"/>
    </source>
</evidence>
<evidence type="ECO:0000259" key="2">
    <source>
        <dbReference type="PROSITE" id="PS50206"/>
    </source>
</evidence>
<dbReference type="PANTHER" id="PTHR34209">
    <property type="entry name" value="RHODANESE/CELL CYCLE CONTROL PHOSPHATASE SUPERFAMILY PROTEIN"/>
    <property type="match status" value="1"/>
</dbReference>
<protein>
    <recommendedName>
        <fullName evidence="2">Rhodanese domain-containing protein</fullName>
    </recommendedName>
</protein>
<feature type="domain" description="Rhodanese" evidence="2">
    <location>
        <begin position="271"/>
        <end position="392"/>
    </location>
</feature>
<sequence length="442" mass="46246">MAHALRAMHVAAITNKAAALPGTTSLALKRSSKSISRRNSTPLLSLRTASSSTTSSSSSSQQQQQQEERKCQIPAVAAPLTVASSFLAASAGSAQALTAEDVAGAFSKVQVVSSQVTQTAGNAYAVVKDFLQQAFTAVKPAVDVATPYVQQTADAAFKAVAPVANDLEQQAEKALQNAGVDTKPVLDAAKTVVSVAGDAAGEAGKYIEGAQPYALSTVENLLASDPVVLAGGAGALLLVYFLAPPLFSTVAYAARGYKGDLTAPQALDLLTKEDYTLIDVRTDKEKVKSGVPSLPRNIKNKLFALPVEELGGKLRGQLRNARKVEAEVTAIKISSLKRVNKGSKIVILDSTGDIAKSVARSLSSLGFSNTWVVADGFDGGKGWIQSRLGTESYNLSYAEVLSPTRIIPAGTRRFFSSSSAKEDVVDVGTTRLNRLLPGGFDE</sequence>
<feature type="region of interest" description="Disordered" evidence="1">
    <location>
        <begin position="30"/>
        <end position="70"/>
    </location>
</feature>
<reference evidence="3" key="1">
    <citation type="submission" date="2024-02" db="EMBL/GenBank/DDBJ databases">
        <authorList>
            <consortium name="ELIXIR-Norway"/>
            <consortium name="Elixir Norway"/>
        </authorList>
    </citation>
    <scope>NUCLEOTIDE SEQUENCE</scope>
</reference>
<proteinExistence type="predicted"/>
<dbReference type="InterPro" id="IPR001763">
    <property type="entry name" value="Rhodanese-like_dom"/>
</dbReference>
<gene>
    <name evidence="3" type="ORF">CSSPTR1EN2_LOCUS14586</name>
</gene>